<sequence length="112" mass="12554">MHAKDASEFGDPSAMCSCSHETGEVGSWDMHHLTKVLTQEEYGGEPFTAVASRICPSLCVQMEPRQLHSRPLLCSFAVGHRLKDCPNVKCGHSNVKARYHYNELCVFENEPF</sequence>
<gene>
    <name evidence="1" type="ORF">NDU88_004842</name>
</gene>
<dbReference type="Proteomes" id="UP001066276">
    <property type="component" value="Chromosome 7"/>
</dbReference>
<protein>
    <submittedName>
        <fullName evidence="1">Uncharacterized protein</fullName>
    </submittedName>
</protein>
<name>A0AAV7PE96_PLEWA</name>
<keyword evidence="2" id="KW-1185">Reference proteome</keyword>
<dbReference type="EMBL" id="JANPWB010000011">
    <property type="protein sequence ID" value="KAJ1126435.1"/>
    <property type="molecule type" value="Genomic_DNA"/>
</dbReference>
<comment type="caution">
    <text evidence="1">The sequence shown here is derived from an EMBL/GenBank/DDBJ whole genome shotgun (WGS) entry which is preliminary data.</text>
</comment>
<organism evidence="1 2">
    <name type="scientific">Pleurodeles waltl</name>
    <name type="common">Iberian ribbed newt</name>
    <dbReference type="NCBI Taxonomy" id="8319"/>
    <lineage>
        <taxon>Eukaryota</taxon>
        <taxon>Metazoa</taxon>
        <taxon>Chordata</taxon>
        <taxon>Craniata</taxon>
        <taxon>Vertebrata</taxon>
        <taxon>Euteleostomi</taxon>
        <taxon>Amphibia</taxon>
        <taxon>Batrachia</taxon>
        <taxon>Caudata</taxon>
        <taxon>Salamandroidea</taxon>
        <taxon>Salamandridae</taxon>
        <taxon>Pleurodelinae</taxon>
        <taxon>Pleurodeles</taxon>
    </lineage>
</organism>
<evidence type="ECO:0000313" key="1">
    <source>
        <dbReference type="EMBL" id="KAJ1126435.1"/>
    </source>
</evidence>
<proteinExistence type="predicted"/>
<reference evidence="1" key="1">
    <citation type="journal article" date="2022" name="bioRxiv">
        <title>Sequencing and chromosome-scale assembly of the giantPleurodeles waltlgenome.</title>
        <authorList>
            <person name="Brown T."/>
            <person name="Elewa A."/>
            <person name="Iarovenko S."/>
            <person name="Subramanian E."/>
            <person name="Araus A.J."/>
            <person name="Petzold A."/>
            <person name="Susuki M."/>
            <person name="Suzuki K.-i.T."/>
            <person name="Hayashi T."/>
            <person name="Toyoda A."/>
            <person name="Oliveira C."/>
            <person name="Osipova E."/>
            <person name="Leigh N.D."/>
            <person name="Simon A."/>
            <person name="Yun M.H."/>
        </authorList>
    </citation>
    <scope>NUCLEOTIDE SEQUENCE</scope>
    <source>
        <strain evidence="1">20211129_DDA</strain>
        <tissue evidence="1">Liver</tissue>
    </source>
</reference>
<accession>A0AAV7PE96</accession>
<dbReference type="AlphaFoldDB" id="A0AAV7PE96"/>
<evidence type="ECO:0000313" key="2">
    <source>
        <dbReference type="Proteomes" id="UP001066276"/>
    </source>
</evidence>